<dbReference type="EMBL" id="AWUE01012875">
    <property type="protein sequence ID" value="OMP08140.1"/>
    <property type="molecule type" value="Genomic_DNA"/>
</dbReference>
<keyword evidence="3" id="KW-1185">Reference proteome</keyword>
<dbReference type="AlphaFoldDB" id="A0A1R3KM33"/>
<sequence length="34" mass="3636">MGGSQTLVSSSSAHSPHLSVKFVHEPVDRIREGC</sequence>
<gene>
    <name evidence="2" type="ORF">COLO4_06745</name>
</gene>
<protein>
    <submittedName>
        <fullName evidence="2">Uncharacterized protein</fullName>
    </submittedName>
</protein>
<name>A0A1R3KM33_9ROSI</name>
<evidence type="ECO:0000313" key="2">
    <source>
        <dbReference type="EMBL" id="OMP08140.1"/>
    </source>
</evidence>
<organism evidence="2 3">
    <name type="scientific">Corchorus olitorius</name>
    <dbReference type="NCBI Taxonomy" id="93759"/>
    <lineage>
        <taxon>Eukaryota</taxon>
        <taxon>Viridiplantae</taxon>
        <taxon>Streptophyta</taxon>
        <taxon>Embryophyta</taxon>
        <taxon>Tracheophyta</taxon>
        <taxon>Spermatophyta</taxon>
        <taxon>Magnoliopsida</taxon>
        <taxon>eudicotyledons</taxon>
        <taxon>Gunneridae</taxon>
        <taxon>Pentapetalae</taxon>
        <taxon>rosids</taxon>
        <taxon>malvids</taxon>
        <taxon>Malvales</taxon>
        <taxon>Malvaceae</taxon>
        <taxon>Grewioideae</taxon>
        <taxon>Apeibeae</taxon>
        <taxon>Corchorus</taxon>
    </lineage>
</organism>
<reference evidence="3" key="1">
    <citation type="submission" date="2013-09" db="EMBL/GenBank/DDBJ databases">
        <title>Corchorus olitorius genome sequencing.</title>
        <authorList>
            <person name="Alam M."/>
            <person name="Haque M.S."/>
            <person name="Islam M.S."/>
            <person name="Emdad E.M."/>
            <person name="Islam M.M."/>
            <person name="Ahmed B."/>
            <person name="Halim A."/>
            <person name="Hossen Q.M.M."/>
            <person name="Hossain M.Z."/>
            <person name="Ahmed R."/>
            <person name="Khan M.M."/>
            <person name="Islam R."/>
            <person name="Rashid M.M."/>
            <person name="Khan S.A."/>
            <person name="Rahman M.S."/>
            <person name="Alam M."/>
            <person name="Yahiya A.S."/>
            <person name="Khan M.S."/>
            <person name="Azam M.S."/>
            <person name="Haque T."/>
            <person name="Lashkar M.Z.H."/>
            <person name="Akhand A.I."/>
            <person name="Morshed G."/>
            <person name="Roy S."/>
            <person name="Uddin K.S."/>
            <person name="Rabeya T."/>
            <person name="Hossain A.S."/>
            <person name="Chowdhury A."/>
            <person name="Snigdha A.R."/>
            <person name="Mortoza M.S."/>
            <person name="Matin S.A."/>
            <person name="Hoque S.M.E."/>
            <person name="Islam M.K."/>
            <person name="Roy D.K."/>
            <person name="Haider R."/>
            <person name="Moosa M.M."/>
            <person name="Elias S.M."/>
            <person name="Hasan A.M."/>
            <person name="Jahan S."/>
            <person name="Shafiuddin M."/>
            <person name="Mahmood N."/>
            <person name="Shommy N.S."/>
        </authorList>
    </citation>
    <scope>NUCLEOTIDE SEQUENCE [LARGE SCALE GENOMIC DNA]</scope>
    <source>
        <strain evidence="3">cv. O-4</strain>
    </source>
</reference>
<comment type="caution">
    <text evidence="2">The sequence shown here is derived from an EMBL/GenBank/DDBJ whole genome shotgun (WGS) entry which is preliminary data.</text>
</comment>
<feature type="compositionally biased region" description="Low complexity" evidence="1">
    <location>
        <begin position="7"/>
        <end position="20"/>
    </location>
</feature>
<dbReference type="Proteomes" id="UP000187203">
    <property type="component" value="Unassembled WGS sequence"/>
</dbReference>
<feature type="region of interest" description="Disordered" evidence="1">
    <location>
        <begin position="1"/>
        <end position="20"/>
    </location>
</feature>
<accession>A0A1R3KM33</accession>
<evidence type="ECO:0000313" key="3">
    <source>
        <dbReference type="Proteomes" id="UP000187203"/>
    </source>
</evidence>
<proteinExistence type="predicted"/>
<evidence type="ECO:0000256" key="1">
    <source>
        <dbReference type="SAM" id="MobiDB-lite"/>
    </source>
</evidence>